<dbReference type="STRING" id="494026.PGLA_16915"/>
<dbReference type="EMBL" id="LVJH01000029">
    <property type="protein sequence ID" value="OAB41478.1"/>
    <property type="molecule type" value="Genomic_DNA"/>
</dbReference>
<dbReference type="OrthoDB" id="2377048at2"/>
<dbReference type="Gene3D" id="3.10.450.390">
    <property type="entry name" value="Protein of unknown function DUF3889"/>
    <property type="match status" value="1"/>
</dbReference>
<name>A0A162K6L3_9BACL</name>
<dbReference type="Proteomes" id="UP000076967">
    <property type="component" value="Unassembled WGS sequence"/>
</dbReference>
<proteinExistence type="predicted"/>
<evidence type="ECO:0000313" key="1">
    <source>
        <dbReference type="EMBL" id="OAB41478.1"/>
    </source>
</evidence>
<reference evidence="1 2" key="1">
    <citation type="submission" date="2016-03" db="EMBL/GenBank/DDBJ databases">
        <title>Draft genome sequence of Paenibacillus glacialis DSM 22343.</title>
        <authorList>
            <person name="Shin S.-K."/>
            <person name="Yi H."/>
        </authorList>
    </citation>
    <scope>NUCLEOTIDE SEQUENCE [LARGE SCALE GENOMIC DNA]</scope>
    <source>
        <strain evidence="1 2">DSM 22343</strain>
    </source>
</reference>
<dbReference type="RefSeq" id="WP_068534966.1">
    <property type="nucleotide sequence ID" value="NZ_LVJH01000029.1"/>
</dbReference>
<organism evidence="1 2">
    <name type="scientific">Paenibacillus glacialis</name>
    <dbReference type="NCBI Taxonomy" id="494026"/>
    <lineage>
        <taxon>Bacteria</taxon>
        <taxon>Bacillati</taxon>
        <taxon>Bacillota</taxon>
        <taxon>Bacilli</taxon>
        <taxon>Bacillales</taxon>
        <taxon>Paenibacillaceae</taxon>
        <taxon>Paenibacillus</taxon>
    </lineage>
</organism>
<evidence type="ECO:0000313" key="2">
    <source>
        <dbReference type="Proteomes" id="UP000076967"/>
    </source>
</evidence>
<keyword evidence="2" id="KW-1185">Reference proteome</keyword>
<dbReference type="InterPro" id="IPR024987">
    <property type="entry name" value="DUF3889"/>
</dbReference>
<evidence type="ECO:0008006" key="3">
    <source>
        <dbReference type="Google" id="ProtNLM"/>
    </source>
</evidence>
<sequence length="108" mass="12168">MSTIQKLVTLFILSMITSITIISSDTIPTEPSYAKWGSIAVKETHKKYNAPVTDYLHLGSEKISDTITEEKFKLILTKDSKEFAVIVSVSFNPNNNQLLTIRYDETNP</sequence>
<accession>A0A162K6L3</accession>
<protein>
    <recommendedName>
        <fullName evidence="3">DUF3889 domain-containing protein</fullName>
    </recommendedName>
</protein>
<gene>
    <name evidence="1" type="ORF">PGLA_16915</name>
</gene>
<comment type="caution">
    <text evidence="1">The sequence shown here is derived from an EMBL/GenBank/DDBJ whole genome shotgun (WGS) entry which is preliminary data.</text>
</comment>
<dbReference type="Pfam" id="PF13028">
    <property type="entry name" value="DUF3889"/>
    <property type="match status" value="1"/>
</dbReference>
<dbReference type="AlphaFoldDB" id="A0A162K6L3"/>